<dbReference type="Proteomes" id="UP000518288">
    <property type="component" value="Unassembled WGS sequence"/>
</dbReference>
<dbReference type="SUPFAM" id="SSF103054">
    <property type="entry name" value="General secretion pathway protein M, EpsM"/>
    <property type="match status" value="1"/>
</dbReference>
<dbReference type="Pfam" id="PF04612">
    <property type="entry name" value="T2SSM"/>
    <property type="match status" value="1"/>
</dbReference>
<proteinExistence type="inferred from homology"/>
<keyword evidence="9 10" id="KW-0472">Membrane</keyword>
<dbReference type="Gene3D" id="3.30.1360.100">
    <property type="entry name" value="General secretion pathway protein M, EpsM"/>
    <property type="match status" value="1"/>
</dbReference>
<reference evidence="11 12" key="1">
    <citation type="submission" date="2020-07" db="EMBL/GenBank/DDBJ databases">
        <title>Genomic Encyclopedia of Archaeal and Bacterial Type Strains, Phase II (KMG-II): from individual species to whole genera.</title>
        <authorList>
            <person name="Goeker M."/>
        </authorList>
    </citation>
    <scope>NUCLEOTIDE SEQUENCE [LARGE SCALE GENOMIC DNA]</scope>
    <source>
        <strain evidence="11 12">DSM 21226</strain>
    </source>
</reference>
<keyword evidence="12" id="KW-1185">Reference proteome</keyword>
<comment type="subcellular location">
    <subcellularLocation>
        <location evidence="1">Cell inner membrane</location>
        <topology evidence="1">Single-pass membrane protein</topology>
    </subcellularLocation>
</comment>
<evidence type="ECO:0000256" key="9">
    <source>
        <dbReference type="ARBA" id="ARBA00023136"/>
    </source>
</evidence>
<evidence type="ECO:0000313" key="11">
    <source>
        <dbReference type="EMBL" id="NYG31673.1"/>
    </source>
</evidence>
<accession>A0A7Y9QXM9</accession>
<dbReference type="EMBL" id="JACCFH010000001">
    <property type="protein sequence ID" value="NYG31673.1"/>
    <property type="molecule type" value="Genomic_DNA"/>
</dbReference>
<sequence>MKSALLQSDALRQQLAPLQQRWRALAPRERLGATLGGGLLLVFLLWTLGVQPALKTLRTAPAQQAALDAQLAQMQRLAAEAGELRALPPVDPAQADAALQSATERLGATARLQRSGERLSVTFTSVEPAAMMGWLAEVRAAARVRVIEAQLGRTGNGYSGSVVLTLPTSAATPR</sequence>
<evidence type="ECO:0000256" key="7">
    <source>
        <dbReference type="ARBA" id="ARBA00022927"/>
    </source>
</evidence>
<gene>
    <name evidence="11" type="ORF">BDD16_000659</name>
</gene>
<dbReference type="InterPro" id="IPR007690">
    <property type="entry name" value="T2SS_GspM"/>
</dbReference>
<organism evidence="11 12">
    <name type="scientific">Sphaerotilus montanus</name>
    <dbReference type="NCBI Taxonomy" id="522889"/>
    <lineage>
        <taxon>Bacteria</taxon>
        <taxon>Pseudomonadati</taxon>
        <taxon>Pseudomonadota</taxon>
        <taxon>Betaproteobacteria</taxon>
        <taxon>Burkholderiales</taxon>
        <taxon>Sphaerotilaceae</taxon>
        <taxon>Sphaerotilus</taxon>
    </lineage>
</organism>
<keyword evidence="5" id="KW-0997">Cell inner membrane</keyword>
<protein>
    <submittedName>
        <fullName evidence="11">General secretion pathway protein M</fullName>
    </submittedName>
</protein>
<evidence type="ECO:0000256" key="6">
    <source>
        <dbReference type="ARBA" id="ARBA00022692"/>
    </source>
</evidence>
<evidence type="ECO:0000313" key="12">
    <source>
        <dbReference type="Proteomes" id="UP000518288"/>
    </source>
</evidence>
<dbReference type="RefSeq" id="WP_179632644.1">
    <property type="nucleotide sequence ID" value="NZ_CAXYYM010000096.1"/>
</dbReference>
<dbReference type="GO" id="GO:0015627">
    <property type="term" value="C:type II protein secretion system complex"/>
    <property type="evidence" value="ECO:0007669"/>
    <property type="project" value="InterPro"/>
</dbReference>
<dbReference type="GO" id="GO:0005886">
    <property type="term" value="C:plasma membrane"/>
    <property type="evidence" value="ECO:0007669"/>
    <property type="project" value="UniProtKB-SubCell"/>
</dbReference>
<comment type="caution">
    <text evidence="11">The sequence shown here is derived from an EMBL/GenBank/DDBJ whole genome shotgun (WGS) entry which is preliminary data.</text>
</comment>
<evidence type="ECO:0000256" key="10">
    <source>
        <dbReference type="SAM" id="Phobius"/>
    </source>
</evidence>
<evidence type="ECO:0000256" key="5">
    <source>
        <dbReference type="ARBA" id="ARBA00022519"/>
    </source>
</evidence>
<evidence type="ECO:0000256" key="3">
    <source>
        <dbReference type="ARBA" id="ARBA00022448"/>
    </source>
</evidence>
<feature type="transmembrane region" description="Helical" evidence="10">
    <location>
        <begin position="31"/>
        <end position="49"/>
    </location>
</feature>
<name>A0A7Y9QXM9_9BURK</name>
<evidence type="ECO:0000256" key="2">
    <source>
        <dbReference type="ARBA" id="ARBA00010637"/>
    </source>
</evidence>
<evidence type="ECO:0000256" key="4">
    <source>
        <dbReference type="ARBA" id="ARBA00022475"/>
    </source>
</evidence>
<keyword evidence="4" id="KW-1003">Cell membrane</keyword>
<dbReference type="GO" id="GO:0015628">
    <property type="term" value="P:protein secretion by the type II secretion system"/>
    <property type="evidence" value="ECO:0007669"/>
    <property type="project" value="InterPro"/>
</dbReference>
<keyword evidence="7" id="KW-0653">Protein transport</keyword>
<dbReference type="AlphaFoldDB" id="A0A7Y9QXM9"/>
<keyword evidence="8 10" id="KW-1133">Transmembrane helix</keyword>
<dbReference type="InterPro" id="IPR023229">
    <property type="entry name" value="T2SS_M_periplasmic_sf"/>
</dbReference>
<evidence type="ECO:0000256" key="8">
    <source>
        <dbReference type="ARBA" id="ARBA00022989"/>
    </source>
</evidence>
<keyword evidence="6 10" id="KW-0812">Transmembrane</keyword>
<keyword evidence="3" id="KW-0813">Transport</keyword>
<evidence type="ECO:0000256" key="1">
    <source>
        <dbReference type="ARBA" id="ARBA00004377"/>
    </source>
</evidence>
<comment type="similarity">
    <text evidence="2">Belongs to the GSP M family.</text>
</comment>